<feature type="binding site" evidence="10">
    <location>
        <position position="261"/>
    </location>
    <ligand>
        <name>Zn(2+)</name>
        <dbReference type="ChEBI" id="CHEBI:29105"/>
    </ligand>
</feature>
<dbReference type="Proteomes" id="UP001310386">
    <property type="component" value="Unassembled WGS sequence"/>
</dbReference>
<evidence type="ECO:0000256" key="4">
    <source>
        <dbReference type="ARBA" id="ARBA00022730"/>
    </source>
</evidence>
<evidence type="ECO:0000256" key="3">
    <source>
        <dbReference type="ARBA" id="ARBA00022723"/>
    </source>
</evidence>
<keyword evidence="14" id="KW-1185">Reference proteome</keyword>
<evidence type="ECO:0000256" key="1">
    <source>
        <dbReference type="ARBA" id="ARBA00022490"/>
    </source>
</evidence>
<feature type="domain" description="CP-type G" evidence="12">
    <location>
        <begin position="66"/>
        <end position="232"/>
    </location>
</feature>
<dbReference type="EMBL" id="JAYJLD010000006">
    <property type="protein sequence ID" value="MEB3101234.1"/>
    <property type="molecule type" value="Genomic_DNA"/>
</dbReference>
<evidence type="ECO:0000256" key="9">
    <source>
        <dbReference type="ARBA" id="ARBA00023134"/>
    </source>
</evidence>
<feature type="binding site" evidence="10">
    <location>
        <position position="256"/>
    </location>
    <ligand>
        <name>Zn(2+)</name>
        <dbReference type="ChEBI" id="CHEBI:29105"/>
    </ligand>
</feature>
<dbReference type="Gene3D" id="2.40.50.140">
    <property type="entry name" value="Nucleic acid-binding proteins"/>
    <property type="match status" value="1"/>
</dbReference>
<dbReference type="EC" id="3.6.1.-" evidence="10"/>
<keyword evidence="6 10" id="KW-0378">Hydrolase</keyword>
<keyword evidence="5 10" id="KW-0547">Nucleotide-binding</keyword>
<dbReference type="NCBIfam" id="TIGR00157">
    <property type="entry name" value="ribosome small subunit-dependent GTPase A"/>
    <property type="match status" value="1"/>
</dbReference>
<dbReference type="InterPro" id="IPR027417">
    <property type="entry name" value="P-loop_NTPase"/>
</dbReference>
<dbReference type="SUPFAM" id="SSF50249">
    <property type="entry name" value="Nucleic acid-binding proteins"/>
    <property type="match status" value="1"/>
</dbReference>
<keyword evidence="7 10" id="KW-0862">Zinc</keyword>
<dbReference type="InterPro" id="IPR012340">
    <property type="entry name" value="NA-bd_OB-fold"/>
</dbReference>
<feature type="binding site" evidence="10">
    <location>
        <position position="269"/>
    </location>
    <ligand>
        <name>Zn(2+)</name>
        <dbReference type="ChEBI" id="CHEBI:29105"/>
    </ligand>
</feature>
<dbReference type="InterPro" id="IPR004881">
    <property type="entry name" value="Ribosome_biogen_GTPase_RsgA"/>
</dbReference>
<evidence type="ECO:0000256" key="5">
    <source>
        <dbReference type="ARBA" id="ARBA00022741"/>
    </source>
</evidence>
<evidence type="ECO:0000256" key="8">
    <source>
        <dbReference type="ARBA" id="ARBA00022884"/>
    </source>
</evidence>
<dbReference type="HAMAP" id="MF_01820">
    <property type="entry name" value="GTPase_RsgA"/>
    <property type="match status" value="1"/>
</dbReference>
<keyword evidence="4 10" id="KW-0699">rRNA-binding</keyword>
<dbReference type="InterPro" id="IPR030378">
    <property type="entry name" value="G_CP_dom"/>
</dbReference>
<comment type="caution">
    <text evidence="13">The sequence shown here is derived from an EMBL/GenBank/DDBJ whole genome shotgun (WGS) entry which is preliminary data.</text>
</comment>
<name>A0ABU5ZFG6_9BACL</name>
<organism evidence="13 14">
    <name type="scientific">Ferviditalea candida</name>
    <dbReference type="NCBI Taxonomy" id="3108399"/>
    <lineage>
        <taxon>Bacteria</taxon>
        <taxon>Bacillati</taxon>
        <taxon>Bacillota</taxon>
        <taxon>Bacilli</taxon>
        <taxon>Bacillales</taxon>
        <taxon>Paenibacillaceae</taxon>
        <taxon>Ferviditalea</taxon>
    </lineage>
</organism>
<comment type="subunit">
    <text evidence="10">Monomer. Associates with 30S ribosomal subunit, binds 16S rRNA.</text>
</comment>
<dbReference type="InterPro" id="IPR031944">
    <property type="entry name" value="RsgA_N"/>
</dbReference>
<evidence type="ECO:0000259" key="11">
    <source>
        <dbReference type="PROSITE" id="PS50936"/>
    </source>
</evidence>
<feature type="binding site" evidence="10">
    <location>
        <begin position="115"/>
        <end position="118"/>
    </location>
    <ligand>
        <name>GTP</name>
        <dbReference type="ChEBI" id="CHEBI:37565"/>
    </ligand>
</feature>
<dbReference type="Pfam" id="PF03193">
    <property type="entry name" value="RsgA_GTPase"/>
    <property type="match status" value="1"/>
</dbReference>
<comment type="cofactor">
    <cofactor evidence="10">
        <name>Zn(2+)</name>
        <dbReference type="ChEBI" id="CHEBI:29105"/>
    </cofactor>
    <text evidence="10">Binds 1 zinc ion per subunit.</text>
</comment>
<evidence type="ECO:0000256" key="6">
    <source>
        <dbReference type="ARBA" id="ARBA00022801"/>
    </source>
</evidence>
<feature type="domain" description="EngC GTPase" evidence="11">
    <location>
        <begin position="75"/>
        <end position="230"/>
    </location>
</feature>
<dbReference type="Gene3D" id="3.40.50.300">
    <property type="entry name" value="P-loop containing nucleotide triphosphate hydrolases"/>
    <property type="match status" value="1"/>
</dbReference>
<feature type="binding site" evidence="10">
    <location>
        <begin position="174"/>
        <end position="182"/>
    </location>
    <ligand>
        <name>GTP</name>
        <dbReference type="ChEBI" id="CHEBI:37565"/>
    </ligand>
</feature>
<evidence type="ECO:0000256" key="10">
    <source>
        <dbReference type="HAMAP-Rule" id="MF_01820"/>
    </source>
</evidence>
<keyword evidence="2 10" id="KW-0690">Ribosome biogenesis</keyword>
<dbReference type="CDD" id="cd04466">
    <property type="entry name" value="S1_YloQ_GTPase"/>
    <property type="match status" value="1"/>
</dbReference>
<dbReference type="Pfam" id="PF16745">
    <property type="entry name" value="RsgA_N"/>
    <property type="match status" value="1"/>
</dbReference>
<gene>
    <name evidence="10 13" type="primary">rsgA</name>
    <name evidence="13" type="ORF">VF724_06100</name>
</gene>
<evidence type="ECO:0000259" key="12">
    <source>
        <dbReference type="PROSITE" id="PS51721"/>
    </source>
</evidence>
<dbReference type="InterPro" id="IPR010914">
    <property type="entry name" value="RsgA_GTPase_dom"/>
</dbReference>
<dbReference type="PANTHER" id="PTHR32120:SF11">
    <property type="entry name" value="SMALL RIBOSOMAL SUBUNIT BIOGENESIS GTPASE RSGA 1, MITOCHONDRIAL-RELATED"/>
    <property type="match status" value="1"/>
</dbReference>
<dbReference type="SUPFAM" id="SSF52540">
    <property type="entry name" value="P-loop containing nucleoside triphosphate hydrolases"/>
    <property type="match status" value="1"/>
</dbReference>
<dbReference type="PROSITE" id="PS50936">
    <property type="entry name" value="ENGC_GTPASE"/>
    <property type="match status" value="1"/>
</dbReference>
<evidence type="ECO:0000256" key="2">
    <source>
        <dbReference type="ARBA" id="ARBA00022517"/>
    </source>
</evidence>
<evidence type="ECO:0000313" key="14">
    <source>
        <dbReference type="Proteomes" id="UP001310386"/>
    </source>
</evidence>
<reference evidence="13" key="1">
    <citation type="submission" date="2023-12" db="EMBL/GenBank/DDBJ databases">
        <title>Fervidustalea candida gen. nov., sp. nov., a novel member of the family Paenibacillaceae isolated from a geothermal area.</title>
        <authorList>
            <person name="Li W.-J."/>
            <person name="Jiao J.-Y."/>
            <person name="Chen Y."/>
        </authorList>
    </citation>
    <scope>NUCLEOTIDE SEQUENCE</scope>
    <source>
        <strain evidence="13">SYSU GA230002</strain>
    </source>
</reference>
<accession>A0ABU5ZFG6</accession>
<dbReference type="PROSITE" id="PS51721">
    <property type="entry name" value="G_CP"/>
    <property type="match status" value="1"/>
</dbReference>
<keyword evidence="3 10" id="KW-0479">Metal-binding</keyword>
<comment type="similarity">
    <text evidence="10">Belongs to the TRAFAC class YlqF/YawG GTPase family. RsgA subfamily.</text>
</comment>
<dbReference type="PANTHER" id="PTHR32120">
    <property type="entry name" value="SMALL RIBOSOMAL SUBUNIT BIOGENESIS GTPASE RSGA"/>
    <property type="match status" value="1"/>
</dbReference>
<dbReference type="RefSeq" id="WP_371753342.1">
    <property type="nucleotide sequence ID" value="NZ_JAYJLD010000006.1"/>
</dbReference>
<dbReference type="CDD" id="cd01854">
    <property type="entry name" value="YjeQ_EngC"/>
    <property type="match status" value="1"/>
</dbReference>
<sequence length="302" mass="33424">MPEGLIIKALSGYYYVLPDAPGADSVQCRARGVFKIKGIMPLVGDRVIYETEESGEGTVVQILPRTSELIRPPISNVNLAVLIFSLVEPDLNLTLLDKFLVHTESSGVDAVICLSKLDLLESEDRVLSCGFTIAEIRSVYEQIGYEIIPVSIKTKEGVQRVRDRIQGSISVFAGQSGVGKSSLLNAIMPRLQLETGSISMRLGRGKHTTRHVELLPLEKGGFVADSPGFSQLDFMQIEAEELGKSFREFGSFASDCKFRGCLHAQEPGCAVIRAKQEGRIAGHRYANYLQFLQEIKDRKRRY</sequence>
<keyword evidence="9 10" id="KW-0342">GTP-binding</keyword>
<evidence type="ECO:0000313" key="13">
    <source>
        <dbReference type="EMBL" id="MEB3101234.1"/>
    </source>
</evidence>
<dbReference type="Gene3D" id="1.10.40.50">
    <property type="entry name" value="Probable gtpase engc, domain 3"/>
    <property type="match status" value="1"/>
</dbReference>
<evidence type="ECO:0000256" key="7">
    <source>
        <dbReference type="ARBA" id="ARBA00022833"/>
    </source>
</evidence>
<feature type="binding site" evidence="10">
    <location>
        <position position="263"/>
    </location>
    <ligand>
        <name>Zn(2+)</name>
        <dbReference type="ChEBI" id="CHEBI:29105"/>
    </ligand>
</feature>
<keyword evidence="8 10" id="KW-0694">RNA-binding</keyword>
<comment type="subcellular location">
    <subcellularLocation>
        <location evidence="10">Cytoplasm</location>
    </subcellularLocation>
</comment>
<protein>
    <recommendedName>
        <fullName evidence="10">Small ribosomal subunit biogenesis GTPase RsgA</fullName>
        <ecNumber evidence="10">3.6.1.-</ecNumber>
    </recommendedName>
</protein>
<proteinExistence type="inferred from homology"/>
<keyword evidence="1 10" id="KW-0963">Cytoplasm</keyword>
<comment type="function">
    <text evidence="10">One of several proteins that assist in the late maturation steps of the functional core of the 30S ribosomal subunit. Helps release RbfA from mature subunits. May play a role in the assembly of ribosomal proteins into the subunit. Circularly permuted GTPase that catalyzes slow GTP hydrolysis, GTPase activity is stimulated by the 30S ribosomal subunit.</text>
</comment>